<evidence type="ECO:0000259" key="2">
    <source>
        <dbReference type="Pfam" id="PF03732"/>
    </source>
</evidence>
<organism evidence="3 4">
    <name type="scientific">Gossypium davidsonii</name>
    <name type="common">Davidson's cotton</name>
    <name type="synonym">Gossypium klotzschianum subsp. davidsonii</name>
    <dbReference type="NCBI Taxonomy" id="34287"/>
    <lineage>
        <taxon>Eukaryota</taxon>
        <taxon>Viridiplantae</taxon>
        <taxon>Streptophyta</taxon>
        <taxon>Embryophyta</taxon>
        <taxon>Tracheophyta</taxon>
        <taxon>Spermatophyta</taxon>
        <taxon>Magnoliopsida</taxon>
        <taxon>eudicotyledons</taxon>
        <taxon>Gunneridae</taxon>
        <taxon>Pentapetalae</taxon>
        <taxon>rosids</taxon>
        <taxon>malvids</taxon>
        <taxon>Malvales</taxon>
        <taxon>Malvaceae</taxon>
        <taxon>Malvoideae</taxon>
        <taxon>Gossypium</taxon>
    </lineage>
</organism>
<evidence type="ECO:0000313" key="3">
    <source>
        <dbReference type="EMBL" id="MBA0624778.1"/>
    </source>
</evidence>
<proteinExistence type="predicted"/>
<dbReference type="Pfam" id="PF03732">
    <property type="entry name" value="Retrotrans_gag"/>
    <property type="match status" value="1"/>
</dbReference>
<dbReference type="EMBL" id="JABFAC010000009">
    <property type="protein sequence ID" value="MBA0624778.1"/>
    <property type="molecule type" value="Genomic_DNA"/>
</dbReference>
<protein>
    <recommendedName>
        <fullName evidence="2">Retrotransposon gag domain-containing protein</fullName>
    </recommendedName>
</protein>
<dbReference type="AlphaFoldDB" id="A0A7J8SFB1"/>
<evidence type="ECO:0000256" key="1">
    <source>
        <dbReference type="SAM" id="MobiDB-lite"/>
    </source>
</evidence>
<comment type="caution">
    <text evidence="3">The sequence shown here is derived from an EMBL/GenBank/DDBJ whole genome shotgun (WGS) entry which is preliminary data.</text>
</comment>
<feature type="domain" description="Retrotransposon gag" evidence="2">
    <location>
        <begin position="110"/>
        <end position="184"/>
    </location>
</feature>
<evidence type="ECO:0000313" key="4">
    <source>
        <dbReference type="Proteomes" id="UP000593561"/>
    </source>
</evidence>
<accession>A0A7J8SFB1</accession>
<gene>
    <name evidence="3" type="ORF">Godav_010069</name>
</gene>
<feature type="region of interest" description="Disordered" evidence="1">
    <location>
        <begin position="215"/>
        <end position="285"/>
    </location>
</feature>
<dbReference type="Proteomes" id="UP000593561">
    <property type="component" value="Unassembled WGS sequence"/>
</dbReference>
<name>A0A7J8SFB1_GOSDV</name>
<keyword evidence="4" id="KW-1185">Reference proteome</keyword>
<reference evidence="3 4" key="1">
    <citation type="journal article" date="2019" name="Genome Biol. Evol.">
        <title>Insights into the evolution of the New World diploid cottons (Gossypium, subgenus Houzingenia) based on genome sequencing.</title>
        <authorList>
            <person name="Grover C.E."/>
            <person name="Arick M.A. 2nd"/>
            <person name="Thrash A."/>
            <person name="Conover J.L."/>
            <person name="Sanders W.S."/>
            <person name="Peterson D.G."/>
            <person name="Frelichowski J.E."/>
            <person name="Scheffler J.A."/>
            <person name="Scheffler B.E."/>
            <person name="Wendel J.F."/>
        </authorList>
    </citation>
    <scope>NUCLEOTIDE SEQUENCE [LARGE SCALE GENOMIC DNA]</scope>
    <source>
        <strain evidence="3">27</strain>
        <tissue evidence="3">Leaf</tissue>
    </source>
</reference>
<sequence>MLTTLENRVVTLKELVGNMKEILELVEGRTDGFDSMEEQLRDFVLHSFDANTKKMNKLVESTTKKLAERDENLEDMVLAMKKVMEELKVELMIYKATLNNGMLSSRSTDEKRGGNVIRTWEEFQRELKKQFYPQYAEKEARAKLHRLRQQGTVEEYVQTFSELMLQISDLREKEAFYWFEDGLKSWAKHELYRQGIAELTVAMAEVESFVELGPTKDKFQSSKPNGKGNGESNHEEDEEGHIDDGNSTDSTSGNGKPRDAKRGSNNPRDKGKRIKCFICQGPHMA</sequence>
<dbReference type="InterPro" id="IPR005162">
    <property type="entry name" value="Retrotrans_gag_dom"/>
</dbReference>